<keyword evidence="6 8" id="KW-0808">Transferase</keyword>
<proteinExistence type="inferred from homology"/>
<accession>A0AAW9DR35</accession>
<evidence type="ECO:0000256" key="3">
    <source>
        <dbReference type="ARBA" id="ARBA00004964"/>
    </source>
</evidence>
<dbReference type="RefSeq" id="WP_319613998.1">
    <property type="nucleotide sequence ID" value="NZ_JAWXYB010000018.1"/>
</dbReference>
<sequence length="483" mass="50279">MKILSVGSEIYPLVKTGGLADVMGALPAALAAESITMRALVPGYPAVMAALGAGAVALDITDLFGGPARIVAGEPDGLPLFALDAPHLFARPGNPYLASNGVDWPDNAQRFAALSRVASLVARGAISGFVPDIVHAHDWQAGLVAAYLHYDGLPAPPSVMTVHNLAYQGQFPAYLLGALGLPVAAYAMDGVEYYGSIGFLKAGLQFADAITTVSPHYAVEIATPEGGMGLDGLIRARSSVVHGILNGLDTANWNPATDRALVARYDASTIEARPANKVALQARMGLKPHPESLLFGVVSRLAAQKGIDLIIEALPLLESLDAQIVVLGTGDPAIERALAEAIARYPGRVGVMFGFEEALAHQIMAGADAVMVPSRFEPCGLTQLSAQRYGAIPLVSAVGGLVDTVIDANAAALGAGVATGLQFAPVTAAGLRDGIRRCAALFADRAVWQQIQRNAMALDVSWAAPARRYASLYRQLAQSRPGK</sequence>
<dbReference type="HAMAP" id="MF_00484">
    <property type="entry name" value="Glycogen_synth"/>
    <property type="match status" value="1"/>
</dbReference>
<dbReference type="Pfam" id="PF00534">
    <property type="entry name" value="Glycos_transf_1"/>
    <property type="match status" value="1"/>
</dbReference>
<dbReference type="Gene3D" id="3.40.50.2000">
    <property type="entry name" value="Glycogen Phosphorylase B"/>
    <property type="match status" value="2"/>
</dbReference>
<comment type="pathway">
    <text evidence="3 8">Glycan biosynthesis; glycogen biosynthesis.</text>
</comment>
<keyword evidence="12" id="KW-1185">Reference proteome</keyword>
<dbReference type="NCBIfam" id="TIGR02095">
    <property type="entry name" value="glgA"/>
    <property type="match status" value="1"/>
</dbReference>
<dbReference type="PANTHER" id="PTHR45825:SF11">
    <property type="entry name" value="ALPHA AMYLASE DOMAIN-CONTAINING PROTEIN"/>
    <property type="match status" value="1"/>
</dbReference>
<dbReference type="SUPFAM" id="SSF53756">
    <property type="entry name" value="UDP-Glycosyltransferase/glycogen phosphorylase"/>
    <property type="match status" value="1"/>
</dbReference>
<feature type="domain" description="Starch synthase catalytic" evidence="10">
    <location>
        <begin position="2"/>
        <end position="235"/>
    </location>
</feature>
<keyword evidence="7 8" id="KW-0320">Glycogen biosynthesis</keyword>
<feature type="binding site" evidence="8">
    <location>
        <position position="15"/>
    </location>
    <ligand>
        <name>ADP-alpha-D-glucose</name>
        <dbReference type="ChEBI" id="CHEBI:57498"/>
    </ligand>
</feature>
<dbReference type="PANTHER" id="PTHR45825">
    <property type="entry name" value="GRANULE-BOUND STARCH SYNTHASE 1, CHLOROPLASTIC/AMYLOPLASTIC"/>
    <property type="match status" value="1"/>
</dbReference>
<organism evidence="11 12">
    <name type="scientific">Acidiphilium acidophilum</name>
    <name type="common">Thiobacillus acidophilus</name>
    <dbReference type="NCBI Taxonomy" id="76588"/>
    <lineage>
        <taxon>Bacteria</taxon>
        <taxon>Pseudomonadati</taxon>
        <taxon>Pseudomonadota</taxon>
        <taxon>Alphaproteobacteria</taxon>
        <taxon>Acetobacterales</taxon>
        <taxon>Acidocellaceae</taxon>
        <taxon>Acidiphilium</taxon>
    </lineage>
</organism>
<evidence type="ECO:0000256" key="5">
    <source>
        <dbReference type="ARBA" id="ARBA00022676"/>
    </source>
</evidence>
<evidence type="ECO:0000256" key="2">
    <source>
        <dbReference type="ARBA" id="ARBA00002764"/>
    </source>
</evidence>
<gene>
    <name evidence="8 11" type="primary">glgA</name>
    <name evidence="11" type="ORF">SIL87_09930</name>
</gene>
<comment type="function">
    <text evidence="2 8">Synthesizes alpha-1,4-glucan chains using ADP-glucose.</text>
</comment>
<keyword evidence="5 8" id="KW-0328">Glycosyltransferase</keyword>
<comment type="caution">
    <text evidence="11">The sequence shown here is derived from an EMBL/GenBank/DDBJ whole genome shotgun (WGS) entry which is preliminary data.</text>
</comment>
<protein>
    <recommendedName>
        <fullName evidence="8">Glycogen synthase</fullName>
        <ecNumber evidence="8">2.4.1.21</ecNumber>
    </recommendedName>
    <alternativeName>
        <fullName evidence="8">Starch [bacterial glycogen] synthase</fullName>
    </alternativeName>
</protein>
<dbReference type="NCBIfam" id="NF010699">
    <property type="entry name" value="PRK14099.1"/>
    <property type="match status" value="1"/>
</dbReference>
<dbReference type="AlphaFoldDB" id="A0AAW9DR35"/>
<evidence type="ECO:0000256" key="6">
    <source>
        <dbReference type="ARBA" id="ARBA00022679"/>
    </source>
</evidence>
<evidence type="ECO:0000313" key="11">
    <source>
        <dbReference type="EMBL" id="MDX5931081.1"/>
    </source>
</evidence>
<dbReference type="EC" id="2.4.1.21" evidence="8"/>
<dbReference type="GO" id="GO:0004373">
    <property type="term" value="F:alpha-1,4-glucan glucosyltransferase (UDP-glucose donor) activity"/>
    <property type="evidence" value="ECO:0007669"/>
    <property type="project" value="InterPro"/>
</dbReference>
<dbReference type="InterPro" id="IPR013534">
    <property type="entry name" value="Starch_synth_cat_dom"/>
</dbReference>
<evidence type="ECO:0000259" key="9">
    <source>
        <dbReference type="Pfam" id="PF00534"/>
    </source>
</evidence>
<evidence type="ECO:0000256" key="8">
    <source>
        <dbReference type="HAMAP-Rule" id="MF_00484"/>
    </source>
</evidence>
<dbReference type="Pfam" id="PF08323">
    <property type="entry name" value="Glyco_transf_5"/>
    <property type="match status" value="1"/>
</dbReference>
<evidence type="ECO:0000256" key="4">
    <source>
        <dbReference type="ARBA" id="ARBA00010281"/>
    </source>
</evidence>
<evidence type="ECO:0000259" key="10">
    <source>
        <dbReference type="Pfam" id="PF08323"/>
    </source>
</evidence>
<evidence type="ECO:0000256" key="7">
    <source>
        <dbReference type="ARBA" id="ARBA00023056"/>
    </source>
</evidence>
<comment type="catalytic activity">
    <reaction evidence="1 8">
        <text>[(1-&gt;4)-alpha-D-glucosyl](n) + ADP-alpha-D-glucose = [(1-&gt;4)-alpha-D-glucosyl](n+1) + ADP + H(+)</text>
        <dbReference type="Rhea" id="RHEA:18189"/>
        <dbReference type="Rhea" id="RHEA-COMP:9584"/>
        <dbReference type="Rhea" id="RHEA-COMP:9587"/>
        <dbReference type="ChEBI" id="CHEBI:15378"/>
        <dbReference type="ChEBI" id="CHEBI:15444"/>
        <dbReference type="ChEBI" id="CHEBI:57498"/>
        <dbReference type="ChEBI" id="CHEBI:456216"/>
        <dbReference type="EC" id="2.4.1.21"/>
    </reaction>
</comment>
<dbReference type="InterPro" id="IPR011835">
    <property type="entry name" value="GS/SS"/>
</dbReference>
<dbReference type="GO" id="GO:0005829">
    <property type="term" value="C:cytosol"/>
    <property type="evidence" value="ECO:0007669"/>
    <property type="project" value="TreeGrafter"/>
</dbReference>
<feature type="domain" description="Glycosyl transferase family 1" evidence="9">
    <location>
        <begin position="291"/>
        <end position="436"/>
    </location>
</feature>
<dbReference type="NCBIfam" id="NF001899">
    <property type="entry name" value="PRK00654.1-2"/>
    <property type="match status" value="1"/>
</dbReference>
<comment type="similarity">
    <text evidence="4 8">Belongs to the glycosyltransferase 1 family. Bacterial/plant glycogen synthase subfamily.</text>
</comment>
<dbReference type="GO" id="GO:0009011">
    <property type="term" value="F:alpha-1,4-glucan glucosyltransferase (ADP-glucose donor) activity"/>
    <property type="evidence" value="ECO:0007669"/>
    <property type="project" value="UniProtKB-UniRule"/>
</dbReference>
<dbReference type="InterPro" id="IPR001296">
    <property type="entry name" value="Glyco_trans_1"/>
</dbReference>
<reference evidence="11 12" key="1">
    <citation type="submission" date="2023-11" db="EMBL/GenBank/DDBJ databases">
        <title>MicrobeMod: A computational toolkit for identifying prokaryotic methylation and restriction-modification with nanopore sequencing.</title>
        <authorList>
            <person name="Crits-Christoph A."/>
            <person name="Kang S.C."/>
            <person name="Lee H."/>
            <person name="Ostrov N."/>
        </authorList>
    </citation>
    <scope>NUCLEOTIDE SEQUENCE [LARGE SCALE GENOMIC DNA]</scope>
    <source>
        <strain evidence="11 12">DSMZ 700</strain>
    </source>
</reference>
<dbReference type="CDD" id="cd03791">
    <property type="entry name" value="GT5_Glycogen_synthase_DULL1-like"/>
    <property type="match status" value="1"/>
</dbReference>
<evidence type="ECO:0000256" key="1">
    <source>
        <dbReference type="ARBA" id="ARBA00001478"/>
    </source>
</evidence>
<dbReference type="GO" id="GO:0005978">
    <property type="term" value="P:glycogen biosynthetic process"/>
    <property type="evidence" value="ECO:0007669"/>
    <property type="project" value="UniProtKB-UniRule"/>
</dbReference>
<evidence type="ECO:0000313" key="12">
    <source>
        <dbReference type="Proteomes" id="UP001279553"/>
    </source>
</evidence>
<dbReference type="Proteomes" id="UP001279553">
    <property type="component" value="Unassembled WGS sequence"/>
</dbReference>
<name>A0AAW9DR35_ACIAO</name>
<dbReference type="EMBL" id="JAWXYB010000018">
    <property type="protein sequence ID" value="MDX5931081.1"/>
    <property type="molecule type" value="Genomic_DNA"/>
</dbReference>